<dbReference type="Gene3D" id="2.60.40.10">
    <property type="entry name" value="Immunoglobulins"/>
    <property type="match status" value="1"/>
</dbReference>
<dbReference type="SUPFAM" id="SSF51011">
    <property type="entry name" value="Glycosyl hydrolase domain"/>
    <property type="match status" value="1"/>
</dbReference>
<comment type="similarity">
    <text evidence="1">Belongs to the glycosyl hydrolase 13 family.</text>
</comment>
<keyword evidence="2" id="KW-0378">Hydrolase</keyword>
<dbReference type="Pfam" id="PF02922">
    <property type="entry name" value="CBM_48"/>
    <property type="match status" value="1"/>
</dbReference>
<reference evidence="6" key="1">
    <citation type="submission" date="2022-10" db="EMBL/GenBank/DDBJ databases">
        <title>Whole-Genome Sequencing of Brachybacterium huguangmaarense BRM-3, Isolated from Betula schmidtii.</title>
        <authorList>
            <person name="Haam D."/>
        </authorList>
    </citation>
    <scope>NUCLEOTIDE SEQUENCE</scope>
    <source>
        <strain evidence="6">BRM-3</strain>
    </source>
</reference>
<gene>
    <name evidence="6" type="primary">glgX</name>
    <name evidence="6" type="ORF">BRM3_13185</name>
</gene>
<evidence type="ECO:0000256" key="3">
    <source>
        <dbReference type="ARBA" id="ARBA00023295"/>
    </source>
</evidence>
<feature type="region of interest" description="Disordered" evidence="4">
    <location>
        <begin position="464"/>
        <end position="490"/>
    </location>
</feature>
<dbReference type="Proteomes" id="UP001164305">
    <property type="component" value="Chromosome"/>
</dbReference>
<dbReference type="InterPro" id="IPR004193">
    <property type="entry name" value="Glyco_hydro_13_N"/>
</dbReference>
<feature type="region of interest" description="Disordered" evidence="4">
    <location>
        <begin position="727"/>
        <end position="799"/>
    </location>
</feature>
<evidence type="ECO:0000313" key="7">
    <source>
        <dbReference type="Proteomes" id="UP001164305"/>
    </source>
</evidence>
<protein>
    <submittedName>
        <fullName evidence="6">Glycogen debranching protein GlgX</fullName>
    </submittedName>
</protein>
<dbReference type="SMART" id="SM00642">
    <property type="entry name" value="Aamy"/>
    <property type="match status" value="1"/>
</dbReference>
<dbReference type="RefSeq" id="WP_263593753.1">
    <property type="nucleotide sequence ID" value="NZ_CP107020.1"/>
</dbReference>
<sequence>MQIWPGQSYPLGATFDGVGTNFALFSEAAEAVELCLIAADGAETKVPITEVDAHVWHVYLPSVQPGQRYGFRVHGPYDPAKGQRCDPSKLLLDPYAKAIEGMVANHPSLYSYDFSDPSARNEDDSAAHTMHSVVVSPFFDWGNDHPPAHEYHDTVIYEAHVKGLTMTHPGIEDSIRGTYVAMGHPVTIDHLKSLGITAVELMPVHQFVQDGHLQEKGLRNYWGYNTIGFFAPHNEYAYAGQEGQQVQEFKQMVKNLHEANIEVILDVVYNHTAEGNEKGPTLCFRGIDNASYYRLVDGDQAHYYDTTGTGNSLLMRTPHVLQLIMDSLRYWVTEMHVDGFRFDLASTLARELHEVDRLSAFFGIIQQDPIISQVKLIAEPWDLGEGGYQVGGFPPLWSEWNGRYRDTVRDFERGEPGTLGEFSSRLAGSSDLYQHSGRTPIASINFVTAHDGFTLRDLVSYNDRHNEANGEGGNDGESHNRSWNSGVEGPTDDADITALRLRRAKNFMATLLISQGVPMILHGDEIGRTQDGNNNSYCQDNELSWVDWDIDEDRQEMLDFTREMIALRRAHPIFRRRRFLQGVVREGAPSQLPDVVWMGTDGTPMEREDWDEPLNKCMTVFLNGSGIPEPNERGERIVDDSALIMFNGSGNGVEFTIPVADYGESWTVINGTASAIEKGQVFEPDTLLTLDPYAMLILGHPHSEPAAARPGSHAPVDSIGAAVEKTGTDAASATPGTTGAAVTEVPPAAPAAEEPATDEPEEAASEDEPTDEAPTSDPEPEDEDDAPEEPAEDEPKDAS</sequence>
<keyword evidence="7" id="KW-1185">Reference proteome</keyword>
<organism evidence="6 7">
    <name type="scientific">Brachybacterium huguangmaarense</name>
    <dbReference type="NCBI Taxonomy" id="1652028"/>
    <lineage>
        <taxon>Bacteria</taxon>
        <taxon>Bacillati</taxon>
        <taxon>Actinomycetota</taxon>
        <taxon>Actinomycetes</taxon>
        <taxon>Micrococcales</taxon>
        <taxon>Dermabacteraceae</taxon>
        <taxon>Brachybacterium</taxon>
    </lineage>
</organism>
<evidence type="ECO:0000313" key="6">
    <source>
        <dbReference type="EMBL" id="UYG16540.1"/>
    </source>
</evidence>
<dbReference type="InterPro" id="IPR044505">
    <property type="entry name" value="GlgX_Isoamylase_N_E_set"/>
</dbReference>
<feature type="compositionally biased region" description="Low complexity" evidence="4">
    <location>
        <begin position="728"/>
        <end position="754"/>
    </location>
</feature>
<dbReference type="PANTHER" id="PTHR43002">
    <property type="entry name" value="GLYCOGEN DEBRANCHING ENZYME"/>
    <property type="match status" value="1"/>
</dbReference>
<evidence type="ECO:0000256" key="2">
    <source>
        <dbReference type="ARBA" id="ARBA00022801"/>
    </source>
</evidence>
<dbReference type="EMBL" id="CP107020">
    <property type="protein sequence ID" value="UYG16540.1"/>
    <property type="molecule type" value="Genomic_DNA"/>
</dbReference>
<feature type="compositionally biased region" description="Acidic residues" evidence="4">
    <location>
        <begin position="778"/>
        <end position="799"/>
    </location>
</feature>
<feature type="domain" description="Glycosyl hydrolase family 13 catalytic" evidence="5">
    <location>
        <begin position="154"/>
        <end position="568"/>
    </location>
</feature>
<dbReference type="SUPFAM" id="SSF51445">
    <property type="entry name" value="(Trans)glycosidases"/>
    <property type="match status" value="1"/>
</dbReference>
<name>A0ABY6G030_9MICO</name>
<evidence type="ECO:0000256" key="4">
    <source>
        <dbReference type="SAM" id="MobiDB-lite"/>
    </source>
</evidence>
<dbReference type="Gene3D" id="2.60.40.1180">
    <property type="entry name" value="Golgi alpha-mannosidase II"/>
    <property type="match status" value="1"/>
</dbReference>
<dbReference type="InterPro" id="IPR017853">
    <property type="entry name" value="GH"/>
</dbReference>
<keyword evidence="3" id="KW-0326">Glycosidase</keyword>
<dbReference type="InterPro" id="IPR011837">
    <property type="entry name" value="Glycogen_debranch_GlgX"/>
</dbReference>
<accession>A0ABY6G030</accession>
<dbReference type="Pfam" id="PF00128">
    <property type="entry name" value="Alpha-amylase"/>
    <property type="match status" value="1"/>
</dbReference>
<dbReference type="InterPro" id="IPR006047">
    <property type="entry name" value="GH13_cat_dom"/>
</dbReference>
<dbReference type="NCBIfam" id="TIGR02100">
    <property type="entry name" value="glgX_debranch"/>
    <property type="match status" value="1"/>
</dbReference>
<proteinExistence type="inferred from homology"/>
<evidence type="ECO:0000259" key="5">
    <source>
        <dbReference type="SMART" id="SM00642"/>
    </source>
</evidence>
<dbReference type="CDD" id="cd11326">
    <property type="entry name" value="AmyAc_Glg_debranch"/>
    <property type="match status" value="1"/>
</dbReference>
<feature type="compositionally biased region" description="Acidic residues" evidence="4">
    <location>
        <begin position="755"/>
        <end position="771"/>
    </location>
</feature>
<dbReference type="Gene3D" id="3.20.20.80">
    <property type="entry name" value="Glycosidases"/>
    <property type="match status" value="1"/>
</dbReference>
<dbReference type="InterPro" id="IPR013783">
    <property type="entry name" value="Ig-like_fold"/>
</dbReference>
<dbReference type="CDD" id="cd02856">
    <property type="entry name" value="E_set_GDE_Isoamylase_N"/>
    <property type="match status" value="1"/>
</dbReference>
<evidence type="ECO:0000256" key="1">
    <source>
        <dbReference type="ARBA" id="ARBA00008061"/>
    </source>
</evidence>
<dbReference type="SUPFAM" id="SSF81296">
    <property type="entry name" value="E set domains"/>
    <property type="match status" value="1"/>
</dbReference>
<dbReference type="InterPro" id="IPR014756">
    <property type="entry name" value="Ig_E-set"/>
</dbReference>
<dbReference type="InterPro" id="IPR013780">
    <property type="entry name" value="Glyco_hydro_b"/>
</dbReference>